<accession>A0ABQ9JYX6</accession>
<evidence type="ECO:0000313" key="7">
    <source>
        <dbReference type="EMBL" id="KAJ8982568.1"/>
    </source>
</evidence>
<evidence type="ECO:0000259" key="6">
    <source>
        <dbReference type="Pfam" id="PF07993"/>
    </source>
</evidence>
<keyword evidence="4" id="KW-0560">Oxidoreductase</keyword>
<dbReference type="CDD" id="cd05236">
    <property type="entry name" value="FAR-N_SDR_e"/>
    <property type="match status" value="1"/>
</dbReference>
<sequence>LVMEKSNIAEWYATKNIFITGATGFMGKILVEKILRSCPKVSSVYLLIRPKKGRDIRDRLEDFLNTPVFDSLRDRSNSQEIFEKVHCIPGDVFQKNCGVSDNHHTLLKDTVDVVFHMAANVRFDQTLKSAITTNLGGTLHVLELARQFAKLKSFVHVSTSYCHCNESEVYEKLYTAPHDPRKMLDLVSWMEEEVLQYLTPRLLNNSPNTYAYTKCLTEQLVSEYGDKLPLAITRPSIITAAYKEPIPGWVDNLNGPTGILIGAGKGVIRTVHCNTNFIADFVPVDSCINSLLIVAWKVGSEPRRNEAGVYHITANKEQLLSWGEALELGKKHVYKYPFSVCLWYPGGSPKSSEIVHNIAVFFFHLIPAYAVDFLMTLTRNKPFLVRLQKRIQNGLSVLQYYTTRPWVFHNEKLKNVFETLGETDRQIFYTNAEPMDYDIYMLNYILGARKYCVREDLDTLPHARMVLKRLYYLDVAKNIFICALLLWLLFLFVTTVLENFECPLEFLGRNHLQEFAKPFRFNVTNVFVGRKLSRVEDEANFLSTKNMSETEKKIIGD</sequence>
<keyword evidence="4" id="KW-0472">Membrane</keyword>
<dbReference type="SUPFAM" id="SSF51735">
    <property type="entry name" value="NAD(P)-binding Rossmann-fold domains"/>
    <property type="match status" value="1"/>
</dbReference>
<proteinExistence type="inferred from homology"/>
<dbReference type="EMBL" id="JAPWTJ010000117">
    <property type="protein sequence ID" value="KAJ8982568.1"/>
    <property type="molecule type" value="Genomic_DNA"/>
</dbReference>
<dbReference type="Pfam" id="PF07993">
    <property type="entry name" value="NAD_binding_4"/>
    <property type="match status" value="1"/>
</dbReference>
<comment type="function">
    <text evidence="4">Catalyzes the reduction of fatty acyl-CoA to fatty alcohols.</text>
</comment>
<keyword evidence="8" id="KW-1185">Reference proteome</keyword>
<evidence type="ECO:0000256" key="2">
    <source>
        <dbReference type="ARBA" id="ARBA00022516"/>
    </source>
</evidence>
<keyword evidence="4" id="KW-1133">Transmembrane helix</keyword>
<feature type="domain" description="Fatty acyl-CoA reductase C-terminal" evidence="5">
    <location>
        <begin position="363"/>
        <end position="455"/>
    </location>
</feature>
<dbReference type="InterPro" id="IPR036291">
    <property type="entry name" value="NAD(P)-bd_dom_sf"/>
</dbReference>
<organism evidence="7 8">
    <name type="scientific">Molorchus minor</name>
    <dbReference type="NCBI Taxonomy" id="1323400"/>
    <lineage>
        <taxon>Eukaryota</taxon>
        <taxon>Metazoa</taxon>
        <taxon>Ecdysozoa</taxon>
        <taxon>Arthropoda</taxon>
        <taxon>Hexapoda</taxon>
        <taxon>Insecta</taxon>
        <taxon>Pterygota</taxon>
        <taxon>Neoptera</taxon>
        <taxon>Endopterygota</taxon>
        <taxon>Coleoptera</taxon>
        <taxon>Polyphaga</taxon>
        <taxon>Cucujiformia</taxon>
        <taxon>Chrysomeloidea</taxon>
        <taxon>Cerambycidae</taxon>
        <taxon>Lamiinae</taxon>
        <taxon>Monochamini</taxon>
        <taxon>Molorchus</taxon>
    </lineage>
</organism>
<keyword evidence="3 4" id="KW-0443">Lipid metabolism</keyword>
<dbReference type="Proteomes" id="UP001162164">
    <property type="component" value="Unassembled WGS sequence"/>
</dbReference>
<evidence type="ECO:0000256" key="1">
    <source>
        <dbReference type="ARBA" id="ARBA00005928"/>
    </source>
</evidence>
<evidence type="ECO:0000256" key="4">
    <source>
        <dbReference type="RuleBase" id="RU363097"/>
    </source>
</evidence>
<dbReference type="PANTHER" id="PTHR11011">
    <property type="entry name" value="MALE STERILITY PROTEIN 2-RELATED"/>
    <property type="match status" value="1"/>
</dbReference>
<dbReference type="PANTHER" id="PTHR11011:SF118">
    <property type="entry name" value="FATTY ACYL-COA REDUCTASE"/>
    <property type="match status" value="1"/>
</dbReference>
<comment type="similarity">
    <text evidence="1 4">Belongs to the fatty acyl-CoA reductase family.</text>
</comment>
<dbReference type="InterPro" id="IPR026055">
    <property type="entry name" value="FAR"/>
</dbReference>
<protein>
    <recommendedName>
        <fullName evidence="4">Fatty acyl-CoA reductase</fullName>
        <ecNumber evidence="4">1.2.1.84</ecNumber>
    </recommendedName>
</protein>
<feature type="transmembrane region" description="Helical" evidence="4">
    <location>
        <begin position="358"/>
        <end position="377"/>
    </location>
</feature>
<dbReference type="Pfam" id="PF03015">
    <property type="entry name" value="Sterile"/>
    <property type="match status" value="1"/>
</dbReference>
<keyword evidence="4" id="KW-0521">NADP</keyword>
<feature type="non-terminal residue" evidence="7">
    <location>
        <position position="1"/>
    </location>
</feature>
<evidence type="ECO:0000259" key="5">
    <source>
        <dbReference type="Pfam" id="PF03015"/>
    </source>
</evidence>
<evidence type="ECO:0000256" key="3">
    <source>
        <dbReference type="ARBA" id="ARBA00023098"/>
    </source>
</evidence>
<dbReference type="InterPro" id="IPR033640">
    <property type="entry name" value="FAR_C"/>
</dbReference>
<comment type="catalytic activity">
    <reaction evidence="4">
        <text>a long-chain fatty acyl-CoA + 2 NADPH + 2 H(+) = a long-chain primary fatty alcohol + 2 NADP(+) + CoA</text>
        <dbReference type="Rhea" id="RHEA:52716"/>
        <dbReference type="ChEBI" id="CHEBI:15378"/>
        <dbReference type="ChEBI" id="CHEBI:57287"/>
        <dbReference type="ChEBI" id="CHEBI:57783"/>
        <dbReference type="ChEBI" id="CHEBI:58349"/>
        <dbReference type="ChEBI" id="CHEBI:77396"/>
        <dbReference type="ChEBI" id="CHEBI:83139"/>
        <dbReference type="EC" id="1.2.1.84"/>
    </reaction>
</comment>
<dbReference type="EC" id="1.2.1.84" evidence="4"/>
<keyword evidence="4" id="KW-0812">Transmembrane</keyword>
<feature type="transmembrane region" description="Helical" evidence="4">
    <location>
        <begin position="475"/>
        <end position="497"/>
    </location>
</feature>
<feature type="domain" description="Thioester reductase (TE)" evidence="6">
    <location>
        <begin position="19"/>
        <end position="290"/>
    </location>
</feature>
<comment type="caution">
    <text evidence="7">The sequence shown here is derived from an EMBL/GenBank/DDBJ whole genome shotgun (WGS) entry which is preliminary data.</text>
</comment>
<dbReference type="InterPro" id="IPR013120">
    <property type="entry name" value="FAR_NAD-bd"/>
</dbReference>
<reference evidence="7" key="1">
    <citation type="journal article" date="2023" name="Insect Mol. Biol.">
        <title>Genome sequencing provides insights into the evolution of gene families encoding plant cell wall-degrading enzymes in longhorned beetles.</title>
        <authorList>
            <person name="Shin N.R."/>
            <person name="Okamura Y."/>
            <person name="Kirsch R."/>
            <person name="Pauchet Y."/>
        </authorList>
    </citation>
    <scope>NUCLEOTIDE SEQUENCE</scope>
    <source>
        <strain evidence="7">MMC_N1</strain>
    </source>
</reference>
<name>A0ABQ9JYX6_9CUCU</name>
<keyword evidence="2 4" id="KW-0444">Lipid biosynthesis</keyword>
<dbReference type="Gene3D" id="3.40.50.720">
    <property type="entry name" value="NAD(P)-binding Rossmann-like Domain"/>
    <property type="match status" value="1"/>
</dbReference>
<gene>
    <name evidence="7" type="ORF">NQ317_005039</name>
</gene>
<evidence type="ECO:0000313" key="8">
    <source>
        <dbReference type="Proteomes" id="UP001162164"/>
    </source>
</evidence>
<dbReference type="CDD" id="cd09071">
    <property type="entry name" value="FAR_C"/>
    <property type="match status" value="1"/>
</dbReference>